<dbReference type="Proteomes" id="UP000324800">
    <property type="component" value="Unassembled WGS sequence"/>
</dbReference>
<accession>A0A5J4X2W7</accession>
<proteinExistence type="predicted"/>
<protein>
    <submittedName>
        <fullName evidence="1">Uncharacterized protein</fullName>
    </submittedName>
</protein>
<evidence type="ECO:0000313" key="1">
    <source>
        <dbReference type="EMBL" id="KAA6401102.1"/>
    </source>
</evidence>
<organism evidence="1 2">
    <name type="scientific">Streblomastix strix</name>
    <dbReference type="NCBI Taxonomy" id="222440"/>
    <lineage>
        <taxon>Eukaryota</taxon>
        <taxon>Metamonada</taxon>
        <taxon>Preaxostyla</taxon>
        <taxon>Oxymonadida</taxon>
        <taxon>Streblomastigidae</taxon>
        <taxon>Streblomastix</taxon>
    </lineage>
</organism>
<dbReference type="AlphaFoldDB" id="A0A5J4X2W7"/>
<gene>
    <name evidence="1" type="ORF">EZS28_003371</name>
</gene>
<dbReference type="EMBL" id="SNRW01000446">
    <property type="protein sequence ID" value="KAA6401102.1"/>
    <property type="molecule type" value="Genomic_DNA"/>
</dbReference>
<comment type="caution">
    <text evidence="1">The sequence shown here is derived from an EMBL/GenBank/DDBJ whole genome shotgun (WGS) entry which is preliminary data.</text>
</comment>
<sequence>MVLSPQSPQQFPDSLVTTAASVNDRSSESGSEHYEFRAGAATLVYEHTVNQRTDKPVQELKCQEITEEVKIQTRSTNY</sequence>
<reference evidence="1 2" key="1">
    <citation type="submission" date="2019-03" db="EMBL/GenBank/DDBJ databases">
        <title>Single cell metagenomics reveals metabolic interactions within the superorganism composed of flagellate Streblomastix strix and complex community of Bacteroidetes bacteria on its surface.</title>
        <authorList>
            <person name="Treitli S.C."/>
            <person name="Kolisko M."/>
            <person name="Husnik F."/>
            <person name="Keeling P."/>
            <person name="Hampl V."/>
        </authorList>
    </citation>
    <scope>NUCLEOTIDE SEQUENCE [LARGE SCALE GENOMIC DNA]</scope>
    <source>
        <strain evidence="1">ST1C</strain>
    </source>
</reference>
<name>A0A5J4X2W7_9EUKA</name>
<evidence type="ECO:0000313" key="2">
    <source>
        <dbReference type="Proteomes" id="UP000324800"/>
    </source>
</evidence>